<keyword evidence="6" id="KW-0472">Membrane</keyword>
<reference evidence="7" key="2">
    <citation type="submission" date="2023-06" db="EMBL/GenBank/DDBJ databases">
        <authorList>
            <consortium name="Lawrence Berkeley National Laboratory"/>
            <person name="Haridas S."/>
            <person name="Hensen N."/>
            <person name="Bonometti L."/>
            <person name="Westerberg I."/>
            <person name="Brannstrom I.O."/>
            <person name="Guillou S."/>
            <person name="Cros-Aarteil S."/>
            <person name="Calhoun S."/>
            <person name="Kuo A."/>
            <person name="Mondo S."/>
            <person name="Pangilinan J."/>
            <person name="Riley R."/>
            <person name="LaButti K."/>
            <person name="Andreopoulos B."/>
            <person name="Lipzen A."/>
            <person name="Chen C."/>
            <person name="Yanf M."/>
            <person name="Daum C."/>
            <person name="Ng V."/>
            <person name="Clum A."/>
            <person name="Steindorff A."/>
            <person name="Ohm R."/>
            <person name="Martin F."/>
            <person name="Silar P."/>
            <person name="Natvig D."/>
            <person name="Lalanne C."/>
            <person name="Gautier V."/>
            <person name="Ament-velasquez S.L."/>
            <person name="Kruys A."/>
            <person name="Hutchinson M.I."/>
            <person name="Powell A.J."/>
            <person name="Barry K."/>
            <person name="Miller A.N."/>
            <person name="Grigoriev I.V."/>
            <person name="Debuchy R."/>
            <person name="Gladieux P."/>
            <person name="Thoren M.H."/>
            <person name="Johannesson H."/>
        </authorList>
    </citation>
    <scope>NUCLEOTIDE SEQUENCE</scope>
    <source>
        <strain evidence="7">CBS 232.78</strain>
    </source>
</reference>
<dbReference type="GO" id="GO:0016020">
    <property type="term" value="C:membrane"/>
    <property type="evidence" value="ECO:0007669"/>
    <property type="project" value="UniProtKB-SubCell"/>
</dbReference>
<evidence type="ECO:0000313" key="7">
    <source>
        <dbReference type="EMBL" id="KAK3385592.1"/>
    </source>
</evidence>
<keyword evidence="5" id="KW-1133">Transmembrane helix</keyword>
<evidence type="ECO:0000256" key="1">
    <source>
        <dbReference type="ARBA" id="ARBA00004606"/>
    </source>
</evidence>
<name>A0AAE0NQ10_9PEZI</name>
<evidence type="ECO:0008006" key="9">
    <source>
        <dbReference type="Google" id="ProtNLM"/>
    </source>
</evidence>
<reference evidence="7" key="1">
    <citation type="journal article" date="2023" name="Mol. Phylogenet. Evol.">
        <title>Genome-scale phylogeny and comparative genomics of the fungal order Sordariales.</title>
        <authorList>
            <person name="Hensen N."/>
            <person name="Bonometti L."/>
            <person name="Westerberg I."/>
            <person name="Brannstrom I.O."/>
            <person name="Guillou S."/>
            <person name="Cros-Aarteil S."/>
            <person name="Calhoun S."/>
            <person name="Haridas S."/>
            <person name="Kuo A."/>
            <person name="Mondo S."/>
            <person name="Pangilinan J."/>
            <person name="Riley R."/>
            <person name="LaButti K."/>
            <person name="Andreopoulos B."/>
            <person name="Lipzen A."/>
            <person name="Chen C."/>
            <person name="Yan M."/>
            <person name="Daum C."/>
            <person name="Ng V."/>
            <person name="Clum A."/>
            <person name="Steindorff A."/>
            <person name="Ohm R.A."/>
            <person name="Martin F."/>
            <person name="Silar P."/>
            <person name="Natvig D.O."/>
            <person name="Lalanne C."/>
            <person name="Gautier V."/>
            <person name="Ament-Velasquez S.L."/>
            <person name="Kruys A."/>
            <person name="Hutchinson M.I."/>
            <person name="Powell A.J."/>
            <person name="Barry K."/>
            <person name="Miller A.N."/>
            <person name="Grigoriev I.V."/>
            <person name="Debuchy R."/>
            <person name="Gladieux P."/>
            <person name="Hiltunen Thoren M."/>
            <person name="Johannesson H."/>
        </authorList>
    </citation>
    <scope>NUCLEOTIDE SEQUENCE</scope>
    <source>
        <strain evidence="7">CBS 232.78</strain>
    </source>
</reference>
<accession>A0AAE0NQ10</accession>
<comment type="similarity">
    <text evidence="2">Belongs to the glycosyltransferase 31 family. Beta3-Gal-T subfamily.</text>
</comment>
<proteinExistence type="inferred from homology"/>
<dbReference type="EMBL" id="JAULSW010000004">
    <property type="protein sequence ID" value="KAK3385592.1"/>
    <property type="molecule type" value="Genomic_DNA"/>
</dbReference>
<comment type="caution">
    <text evidence="7">The sequence shown here is derived from an EMBL/GenBank/DDBJ whole genome shotgun (WGS) entry which is preliminary data.</text>
</comment>
<dbReference type="InterPro" id="IPR026050">
    <property type="entry name" value="C1GALT1/C1GALT1_chp1"/>
</dbReference>
<gene>
    <name evidence="7" type="ORF">B0H63DRAFT_393569</name>
</gene>
<evidence type="ECO:0000256" key="6">
    <source>
        <dbReference type="ARBA" id="ARBA00023136"/>
    </source>
</evidence>
<dbReference type="FunFam" id="3.90.550.50:FF:000039">
    <property type="entry name" value="WGS project CABT00000000 data, contig 2.9"/>
    <property type="match status" value="1"/>
</dbReference>
<dbReference type="Proteomes" id="UP001285441">
    <property type="component" value="Unassembled WGS sequence"/>
</dbReference>
<protein>
    <recommendedName>
        <fullName evidence="9">Glycosyltransferase Family 31</fullName>
    </recommendedName>
</protein>
<dbReference type="PANTHER" id="PTHR23033">
    <property type="entry name" value="BETA1,3-GALACTOSYLTRANSFERASE"/>
    <property type="match status" value="1"/>
</dbReference>
<evidence type="ECO:0000256" key="3">
    <source>
        <dbReference type="ARBA" id="ARBA00022692"/>
    </source>
</evidence>
<sequence>MRFGSLARMPTLRSLAILALSSISLLALLVTSRRISSWSAFDEPYYPRGDLHRTHHAPQGTIDNATDGRHARRGRDPMCAGFPDTSSILVVLKTGASESFARVPTQLMTVLKCHDDFLIFSDMDQDIAGYRVHDSLDTVRPEIKVGNADFDLYRRQQTCLVDQESCNKLGNPSSEGWNLDKYKNIHAADKAFAMRPGYDWYLFIDADTYVLWPNLVAWLSKLKPTVKHYLGSVTLINDFAFGHGGSGYILSNPAMKEFVGSHPGIGNVWDGRAVSECCGDYVFALALNDTTSLRVKQVWPTINGEKPATLPFGPSHWCHPIVTMHHLNSEEISSFWSFERQLYHAQDGNAKHQPLLIRDIYDRYVAPRIVEKLEDWDNLSNDRIYLDTSEGRNWEKWMLNRMQKPEKYNEFEKKAHMSFEDCGAACKSLGKTECFQYKYTDGQCLMASSIRLGKPVKKESDEKRRLMSGWAVEKIDDWIKKQGSCSKVHWPEAKS</sequence>
<keyword evidence="3" id="KW-0812">Transmembrane</keyword>
<dbReference type="AlphaFoldDB" id="A0AAE0NQ10"/>
<keyword evidence="4" id="KW-0735">Signal-anchor</keyword>
<evidence type="ECO:0000256" key="5">
    <source>
        <dbReference type="ARBA" id="ARBA00022989"/>
    </source>
</evidence>
<comment type="subcellular location">
    <subcellularLocation>
        <location evidence="1">Membrane</location>
        <topology evidence="1">Single-pass type II membrane protein</topology>
    </subcellularLocation>
</comment>
<dbReference type="Gene3D" id="3.90.550.50">
    <property type="match status" value="1"/>
</dbReference>
<evidence type="ECO:0000313" key="8">
    <source>
        <dbReference type="Proteomes" id="UP001285441"/>
    </source>
</evidence>
<keyword evidence="8" id="KW-1185">Reference proteome</keyword>
<dbReference type="PANTHER" id="PTHR23033:SF40">
    <property type="entry name" value="APPLE DOMAIN-CONTAINING PROTEIN"/>
    <property type="match status" value="1"/>
</dbReference>
<organism evidence="7 8">
    <name type="scientific">Podospora didyma</name>
    <dbReference type="NCBI Taxonomy" id="330526"/>
    <lineage>
        <taxon>Eukaryota</taxon>
        <taxon>Fungi</taxon>
        <taxon>Dikarya</taxon>
        <taxon>Ascomycota</taxon>
        <taxon>Pezizomycotina</taxon>
        <taxon>Sordariomycetes</taxon>
        <taxon>Sordariomycetidae</taxon>
        <taxon>Sordariales</taxon>
        <taxon>Podosporaceae</taxon>
        <taxon>Podospora</taxon>
    </lineage>
</organism>
<evidence type="ECO:0000256" key="4">
    <source>
        <dbReference type="ARBA" id="ARBA00022968"/>
    </source>
</evidence>
<evidence type="ECO:0000256" key="2">
    <source>
        <dbReference type="ARBA" id="ARBA00006462"/>
    </source>
</evidence>